<dbReference type="InterPro" id="IPR001471">
    <property type="entry name" value="AP2/ERF_dom"/>
</dbReference>
<dbReference type="PRINTS" id="PR00367">
    <property type="entry name" value="ETHRSPELEMNT"/>
</dbReference>
<name>F4IFX1_ARATH</name>
<dbReference type="GO" id="GO:0009873">
    <property type="term" value="P:ethylene-activated signaling pathway"/>
    <property type="evidence" value="ECO:0007669"/>
    <property type="project" value="InterPro"/>
</dbReference>
<dbReference type="PROSITE" id="PS51032">
    <property type="entry name" value="AP2_ERF"/>
    <property type="match status" value="1"/>
</dbReference>
<keyword evidence="11" id="KW-1185">Reference proteome</keyword>
<evidence type="ECO:0000256" key="7">
    <source>
        <dbReference type="SAM" id="MobiDB-lite"/>
    </source>
</evidence>
<protein>
    <submittedName>
        <fullName evidence="10">Integrase-type DNA-binding superfamily protein</fullName>
    </submittedName>
</protein>
<dbReference type="TAIR" id="AT2G33710"/>
<feature type="region of interest" description="Disordered" evidence="7">
    <location>
        <begin position="173"/>
        <end position="231"/>
    </location>
</feature>
<dbReference type="GO" id="GO:0005634">
    <property type="term" value="C:nucleus"/>
    <property type="evidence" value="ECO:0007669"/>
    <property type="project" value="UniProtKB-SubCell"/>
</dbReference>
<dbReference type="Araport" id="AT2G33710"/>
<evidence type="ECO:0007829" key="12">
    <source>
        <dbReference type="PeptideAtlas" id="F4IFX1"/>
    </source>
</evidence>
<evidence type="ECO:0000313" key="11">
    <source>
        <dbReference type="Proteomes" id="UP000006548"/>
    </source>
</evidence>
<dbReference type="SUPFAM" id="SSF54171">
    <property type="entry name" value="DNA-binding domain"/>
    <property type="match status" value="1"/>
</dbReference>
<keyword evidence="2" id="KW-0805">Transcription regulation</keyword>
<gene>
    <name evidence="9 10" type="ordered locus">At2g33710</name>
    <name evidence="10" type="ORF">T1B8.3</name>
    <name evidence="10" type="ORF">T1B8_3</name>
</gene>
<evidence type="ECO:0007829" key="13">
    <source>
        <dbReference type="ProteomicsDB" id="F4IFX1"/>
    </source>
</evidence>
<evidence type="ECO:0000313" key="10">
    <source>
        <dbReference type="EMBL" id="AEC08873.1"/>
    </source>
</evidence>
<dbReference type="InterPro" id="IPR016177">
    <property type="entry name" value="DNA-bd_dom_sf"/>
</dbReference>
<proteinExistence type="evidence at protein level"/>
<dbReference type="FunFam" id="3.30.730.10:FF:000001">
    <property type="entry name" value="Ethylene-responsive transcription factor 2"/>
    <property type="match status" value="1"/>
</dbReference>
<sequence length="231" mass="25757">MHSGKRPLSPESMAGNREEKKELCCCSTLSESDVSDFVSELTGQPIPSSIDDQSSSLTLQEKSNSRQRNYRGVRQRPWGKWAAEIRDPNKAARVWLGTFDTAEEAALAYDKAAFEFRGHKAKLNFPEHIRVNPTQLYPSPATSHDRIIVTPPSPPPPIAPDILLDQYGHFQSRSSDSSANLSMNMLSSSSSSLNHQGLRPNLEDGENVMTTISTEDDRRRQQHASPDRPIK</sequence>
<dbReference type="GeneID" id="817936"/>
<dbReference type="CDD" id="cd00018">
    <property type="entry name" value="AP2"/>
    <property type="match status" value="1"/>
</dbReference>
<dbReference type="GO" id="GO:0003700">
    <property type="term" value="F:DNA-binding transcription factor activity"/>
    <property type="evidence" value="ECO:0007669"/>
    <property type="project" value="InterPro"/>
</dbReference>
<dbReference type="OrthoDB" id="1925932at2759"/>
<dbReference type="PANTHER" id="PTHR31190:SF167">
    <property type="entry name" value="ETHYLENE-RESPONSIVE TRANSCRIPTION FACTOR ERF112"/>
    <property type="match status" value="1"/>
</dbReference>
<dbReference type="ProteomicsDB" id="199765"/>
<comment type="subcellular location">
    <subcellularLocation>
        <location evidence="1">Nucleus</location>
    </subcellularLocation>
</comment>
<dbReference type="Proteomes" id="UP000006548">
    <property type="component" value="Chromosome 2"/>
</dbReference>
<dbReference type="SMART" id="SM00380">
    <property type="entry name" value="AP2"/>
    <property type="match status" value="1"/>
</dbReference>
<dbReference type="AlphaFoldDB" id="F4IFX1"/>
<dbReference type="InterPro" id="IPR036955">
    <property type="entry name" value="AP2/ERF_dom_sf"/>
</dbReference>
<evidence type="ECO:0000256" key="1">
    <source>
        <dbReference type="ARBA" id="ARBA00004123"/>
    </source>
</evidence>
<evidence type="ECO:0000256" key="4">
    <source>
        <dbReference type="ARBA" id="ARBA00023163"/>
    </source>
</evidence>
<dbReference type="EMBL" id="CP002685">
    <property type="protein sequence ID" value="AEC08873.1"/>
    <property type="molecule type" value="Genomic_DNA"/>
</dbReference>
<evidence type="ECO:0000256" key="2">
    <source>
        <dbReference type="ARBA" id="ARBA00023015"/>
    </source>
</evidence>
<dbReference type="ExpressionAtlas" id="F4IFX1">
    <property type="expression patterns" value="baseline and differential"/>
</dbReference>
<accession>F4IFX1</accession>
<evidence type="ECO:0000313" key="9">
    <source>
        <dbReference type="Araport" id="AT2G33710"/>
    </source>
</evidence>
<keyword evidence="3 10" id="KW-0238">DNA-binding</keyword>
<feature type="compositionally biased region" description="Low complexity" evidence="7">
    <location>
        <begin position="44"/>
        <end position="56"/>
    </location>
</feature>
<comment type="similarity">
    <text evidence="6">Belongs to the AP2/ERF transcription factor family. ERF subfamily.</text>
</comment>
<feature type="region of interest" description="Disordered" evidence="7">
    <location>
        <begin position="1"/>
        <end position="20"/>
    </location>
</feature>
<keyword evidence="5" id="KW-0539">Nucleus</keyword>
<dbReference type="PANTHER" id="PTHR31190">
    <property type="entry name" value="DNA-BINDING DOMAIN"/>
    <property type="match status" value="1"/>
</dbReference>
<feature type="compositionally biased region" description="Basic and acidic residues" evidence="7">
    <location>
        <begin position="215"/>
        <end position="231"/>
    </location>
</feature>
<evidence type="ECO:0000259" key="8">
    <source>
        <dbReference type="PROSITE" id="PS51032"/>
    </source>
</evidence>
<dbReference type="GO" id="GO:0003677">
    <property type="term" value="F:DNA binding"/>
    <property type="evidence" value="ECO:0007669"/>
    <property type="project" value="UniProtKB-KW"/>
</dbReference>
<feature type="region of interest" description="Disordered" evidence="7">
    <location>
        <begin position="41"/>
        <end position="72"/>
    </location>
</feature>
<keyword evidence="12 13" id="KW-1267">Proteomics identification</keyword>
<keyword evidence="4" id="KW-0804">Transcription</keyword>
<dbReference type="Gene3D" id="3.30.730.10">
    <property type="entry name" value="AP2/ERF domain"/>
    <property type="match status" value="1"/>
</dbReference>
<organism evidence="10 11">
    <name type="scientific">Arabidopsis thaliana</name>
    <name type="common">Mouse-ear cress</name>
    <dbReference type="NCBI Taxonomy" id="3702"/>
    <lineage>
        <taxon>Eukaryota</taxon>
        <taxon>Viridiplantae</taxon>
        <taxon>Streptophyta</taxon>
        <taxon>Embryophyta</taxon>
        <taxon>Tracheophyta</taxon>
        <taxon>Spermatophyta</taxon>
        <taxon>Magnoliopsida</taxon>
        <taxon>eudicotyledons</taxon>
        <taxon>Gunneridae</taxon>
        <taxon>Pentapetalae</taxon>
        <taxon>rosids</taxon>
        <taxon>malvids</taxon>
        <taxon>Brassicales</taxon>
        <taxon>Brassicaceae</taxon>
        <taxon>Camelineae</taxon>
        <taxon>Arabidopsis</taxon>
    </lineage>
</organism>
<reference evidence="10 11" key="1">
    <citation type="journal article" date="1999" name="Nature">
        <title>Sequence and analysis of chromosome 2 of the plant Arabidopsis thaliana.</title>
        <authorList>
            <person name="Lin X."/>
            <person name="Kaul S."/>
            <person name="Rounsley S."/>
            <person name="Shea T.P."/>
            <person name="Benito M.I."/>
            <person name="Town C.D."/>
            <person name="Fujii C.Y."/>
            <person name="Mason T."/>
            <person name="Bowman C.L."/>
            <person name="Barnstead M."/>
            <person name="Feldblyum T.V."/>
            <person name="Buell C.R."/>
            <person name="Ketchum K.A."/>
            <person name="Lee J."/>
            <person name="Ronning C.M."/>
            <person name="Koo H.L."/>
            <person name="Moffat K.S."/>
            <person name="Cronin L.A."/>
            <person name="Shen M."/>
            <person name="Pai G."/>
            <person name="Van Aken S."/>
            <person name="Umayam L."/>
            <person name="Tallon L.J."/>
            <person name="Gill J.E."/>
            <person name="Adams M.D."/>
            <person name="Carrera A.J."/>
            <person name="Creasy T.H."/>
            <person name="Goodman H.M."/>
            <person name="Somerville C.R."/>
            <person name="Copenhaver G.P."/>
            <person name="Preuss D."/>
            <person name="Nierman W.C."/>
            <person name="White O."/>
            <person name="Eisen J.A."/>
            <person name="Salzberg S.L."/>
            <person name="Fraser C.M."/>
            <person name="Venter J.C."/>
        </authorList>
    </citation>
    <scope>NUCLEOTIDE SEQUENCE [LARGE SCALE GENOMIC DNA]</scope>
    <source>
        <strain evidence="11">cv. Columbia</strain>
    </source>
</reference>
<evidence type="ECO:0000256" key="3">
    <source>
        <dbReference type="ARBA" id="ARBA00023125"/>
    </source>
</evidence>
<feature type="domain" description="AP2/ERF" evidence="8">
    <location>
        <begin position="69"/>
        <end position="126"/>
    </location>
</feature>
<evidence type="ECO:0000256" key="5">
    <source>
        <dbReference type="ARBA" id="ARBA00023242"/>
    </source>
</evidence>
<evidence type="ECO:0000256" key="6">
    <source>
        <dbReference type="ARBA" id="ARBA00024343"/>
    </source>
</evidence>
<dbReference type="InterPro" id="IPR044808">
    <property type="entry name" value="ERF_plant"/>
</dbReference>
<feature type="compositionally biased region" description="Low complexity" evidence="7">
    <location>
        <begin position="173"/>
        <end position="194"/>
    </location>
</feature>
<dbReference type="SMR" id="F4IFX1"/>
<dbReference type="Pfam" id="PF00847">
    <property type="entry name" value="AP2"/>
    <property type="match status" value="1"/>
</dbReference>
<reference evidence="11" key="2">
    <citation type="journal article" date="2017" name="Plant J.">
        <title>Araport11: a complete reannotation of the Arabidopsis thaliana reference genome.</title>
        <authorList>
            <person name="Cheng C.Y."/>
            <person name="Krishnakumar V."/>
            <person name="Chan A.P."/>
            <person name="Thibaud-Nissen F."/>
            <person name="Schobel S."/>
            <person name="Town C.D."/>
        </authorList>
    </citation>
    <scope>GENOME REANNOTATION</scope>
    <source>
        <strain evidence="11">cv. Columbia</strain>
    </source>
</reference>